<evidence type="ECO:0000256" key="1">
    <source>
        <dbReference type="SAM" id="Phobius"/>
    </source>
</evidence>
<proteinExistence type="predicted"/>
<comment type="caution">
    <text evidence="2">The sequence shown here is derived from an EMBL/GenBank/DDBJ whole genome shotgun (WGS) entry which is preliminary data.</text>
</comment>
<accession>A0AB35R9C8</accession>
<dbReference type="RefSeq" id="WP_312016360.1">
    <property type="nucleotide sequence ID" value="NZ_JASJMZ010000054.1"/>
</dbReference>
<dbReference type="EMBL" id="JASJMZ010000054">
    <property type="protein sequence ID" value="MDT3243931.1"/>
    <property type="molecule type" value="Genomic_DNA"/>
</dbReference>
<keyword evidence="1" id="KW-0812">Transmembrane</keyword>
<protein>
    <submittedName>
        <fullName evidence="2">Uncharacterized protein</fullName>
    </submittedName>
</protein>
<reference evidence="2" key="1">
    <citation type="submission" date="2023-05" db="EMBL/GenBank/DDBJ databases">
        <title>Development of a Genome-informed protocol for detection of Pseudomonas amygdali pv. morsprunorum using LAMP and PCR.</title>
        <authorList>
            <person name="Diaz D."/>
            <person name="Zamorano A."/>
            <person name="Garcia H."/>
            <person name="Ramos C."/>
            <person name="Cui W."/>
            <person name="Carreras C."/>
            <person name="Beltran M.F."/>
            <person name="Sagredo B."/>
            <person name="Pinto M."/>
            <person name="Fiore N."/>
        </authorList>
    </citation>
    <scope>NUCLEOTIDE SEQUENCE</scope>
    <source>
        <strain evidence="2">S2_Pam</strain>
    </source>
</reference>
<feature type="transmembrane region" description="Helical" evidence="1">
    <location>
        <begin position="30"/>
        <end position="53"/>
    </location>
</feature>
<keyword evidence="1" id="KW-0472">Membrane</keyword>
<gene>
    <name evidence="2" type="ORF">QNL30_25490</name>
</gene>
<keyword evidence="1" id="KW-1133">Transmembrane helix</keyword>
<name>A0AB35R9C8_PSEA0</name>
<sequence length="64" mass="6566">MKFAVAQLIAVITAIGLLEAGQSNADQAYSAAGVIALALSLALMAAGLAVEVYEWLREDSLSQG</sequence>
<evidence type="ECO:0000313" key="3">
    <source>
        <dbReference type="Proteomes" id="UP001254709"/>
    </source>
</evidence>
<organism evidence="2 3">
    <name type="scientific">Pseudomonas amygdali pv. morsprunorum</name>
    <dbReference type="NCBI Taxonomy" id="129138"/>
    <lineage>
        <taxon>Bacteria</taxon>
        <taxon>Pseudomonadati</taxon>
        <taxon>Pseudomonadota</taxon>
        <taxon>Gammaproteobacteria</taxon>
        <taxon>Pseudomonadales</taxon>
        <taxon>Pseudomonadaceae</taxon>
        <taxon>Pseudomonas</taxon>
        <taxon>Pseudomonas amygdali</taxon>
    </lineage>
</organism>
<evidence type="ECO:0000313" key="2">
    <source>
        <dbReference type="EMBL" id="MDT3243931.1"/>
    </source>
</evidence>
<dbReference type="Proteomes" id="UP001254709">
    <property type="component" value="Unassembled WGS sequence"/>
</dbReference>
<dbReference type="AlphaFoldDB" id="A0AB35R9C8"/>